<dbReference type="AlphaFoldDB" id="A0AAV2FHD3"/>
<dbReference type="GO" id="GO:0010333">
    <property type="term" value="F:terpene synthase activity"/>
    <property type="evidence" value="ECO:0007669"/>
    <property type="project" value="InterPro"/>
</dbReference>
<dbReference type="GO" id="GO:0120251">
    <property type="term" value="P:hydrocarbon biosynthetic process"/>
    <property type="evidence" value="ECO:0007669"/>
    <property type="project" value="UniProtKB-ARBA"/>
</dbReference>
<dbReference type="PANTHER" id="PTHR31225">
    <property type="entry name" value="OS04G0344100 PROTEIN-RELATED"/>
    <property type="match status" value="1"/>
</dbReference>
<feature type="coiled-coil region" evidence="4">
    <location>
        <begin position="25"/>
        <end position="52"/>
    </location>
</feature>
<evidence type="ECO:0000313" key="8">
    <source>
        <dbReference type="Proteomes" id="UP001497516"/>
    </source>
</evidence>
<dbReference type="InterPro" id="IPR044814">
    <property type="entry name" value="Terpene_cyclase_plant_C1"/>
</dbReference>
<name>A0AAV2FHD3_9ROSI</name>
<evidence type="ECO:0000256" key="4">
    <source>
        <dbReference type="SAM" id="Coils"/>
    </source>
</evidence>
<dbReference type="GO" id="GO:0000287">
    <property type="term" value="F:magnesium ion binding"/>
    <property type="evidence" value="ECO:0007669"/>
    <property type="project" value="InterPro"/>
</dbReference>
<dbReference type="EMBL" id="OZ034819">
    <property type="protein sequence ID" value="CAL1397699.1"/>
    <property type="molecule type" value="Genomic_DNA"/>
</dbReference>
<keyword evidence="8" id="KW-1185">Reference proteome</keyword>
<dbReference type="SUPFAM" id="SSF48239">
    <property type="entry name" value="Terpenoid cyclases/Protein prenyltransferases"/>
    <property type="match status" value="1"/>
</dbReference>
<feature type="domain" description="Terpene synthase N-terminal" evidence="5">
    <location>
        <begin position="16"/>
        <end position="201"/>
    </location>
</feature>
<accession>A0AAV2FHD3</accession>
<sequence length="561" mass="64490">MTKQDLRRSANYKPNIWEYGFLQSLSAKDQEIRQYEVRAEKLKEEAKLIFAEVAGDDLVAKLELIDSVRKLGLASFFEDEIKEALDQVVSFFIGKPISHMKCGLHFYALSFRLLRQHGYHVSQDMFIDEFMDKPTRSFMESKCCGDTLGLVELFEDSHLGLEHEDIMEEANCFSARILKSSYPSLLLHHDKDLEERVAHALELPIHWRVQWFDVKWQIKVHERGRAKKVDKALIDLAKVNFNVVQSALQKDLRQISRLDFTRDRIVESFLCSVGLAIEPEFSGFRIRLTKVIIMILILDDVYDVYGSLEELKQFTAAIDKWNARKVDKLPEPMKLCFQTLTDITEDISIEIQNERGWDHEVQPHLERVWGDFCKAMLVEAKWCRDGRTPSLKEYLTNGSVSTSSGTVIAVHSFCSVLDNNTTRGMKGLSEKNHHHLIHNVCLVIRLCNDIGTSKVEQERGEAASSSIACYMREANTTEEKAKDHIKGLITKVWKKINEQCFGRRQPPMITPGLFVDITTNMARVAHNLYQHGDGFGGQDHKHHHKKQILSLLVHPLKLESS</sequence>
<protein>
    <submittedName>
        <fullName evidence="7">Uncharacterized protein</fullName>
    </submittedName>
</protein>
<dbReference type="InterPro" id="IPR036965">
    <property type="entry name" value="Terpene_synth_N_sf"/>
</dbReference>
<organism evidence="7 8">
    <name type="scientific">Linum trigynum</name>
    <dbReference type="NCBI Taxonomy" id="586398"/>
    <lineage>
        <taxon>Eukaryota</taxon>
        <taxon>Viridiplantae</taxon>
        <taxon>Streptophyta</taxon>
        <taxon>Embryophyta</taxon>
        <taxon>Tracheophyta</taxon>
        <taxon>Spermatophyta</taxon>
        <taxon>Magnoliopsida</taxon>
        <taxon>eudicotyledons</taxon>
        <taxon>Gunneridae</taxon>
        <taxon>Pentapetalae</taxon>
        <taxon>rosids</taxon>
        <taxon>fabids</taxon>
        <taxon>Malpighiales</taxon>
        <taxon>Linaceae</taxon>
        <taxon>Linum</taxon>
    </lineage>
</organism>
<gene>
    <name evidence="7" type="ORF">LTRI10_LOCUS37974</name>
</gene>
<comment type="cofactor">
    <cofactor evidence="1">
        <name>Mg(2+)</name>
        <dbReference type="ChEBI" id="CHEBI:18420"/>
    </cofactor>
</comment>
<dbReference type="Gene3D" id="1.10.600.10">
    <property type="entry name" value="Farnesyl Diphosphate Synthase"/>
    <property type="match status" value="1"/>
</dbReference>
<evidence type="ECO:0000256" key="3">
    <source>
        <dbReference type="ARBA" id="ARBA00022842"/>
    </source>
</evidence>
<feature type="domain" description="Terpene synthase metal-binding" evidence="6">
    <location>
        <begin position="250"/>
        <end position="495"/>
    </location>
</feature>
<dbReference type="InterPro" id="IPR005630">
    <property type="entry name" value="Terpene_synthase_metal-bd"/>
</dbReference>
<dbReference type="Pfam" id="PF03936">
    <property type="entry name" value="Terpene_synth_C"/>
    <property type="match status" value="1"/>
</dbReference>
<keyword evidence="3" id="KW-0460">Magnesium</keyword>
<keyword evidence="2" id="KW-0479">Metal-binding</keyword>
<reference evidence="7 8" key="1">
    <citation type="submission" date="2024-04" db="EMBL/GenBank/DDBJ databases">
        <authorList>
            <person name="Fracassetti M."/>
        </authorList>
    </citation>
    <scope>NUCLEOTIDE SEQUENCE [LARGE SCALE GENOMIC DNA]</scope>
</reference>
<dbReference type="GO" id="GO:0016102">
    <property type="term" value="P:diterpenoid biosynthetic process"/>
    <property type="evidence" value="ECO:0007669"/>
    <property type="project" value="InterPro"/>
</dbReference>
<evidence type="ECO:0000313" key="7">
    <source>
        <dbReference type="EMBL" id="CAL1397699.1"/>
    </source>
</evidence>
<dbReference type="Gene3D" id="1.50.10.130">
    <property type="entry name" value="Terpene synthase, N-terminal domain"/>
    <property type="match status" value="1"/>
</dbReference>
<dbReference type="PANTHER" id="PTHR31225:SF94">
    <property type="entry name" value="ALPHA-FARNESENE SYNTHASE"/>
    <property type="match status" value="1"/>
</dbReference>
<dbReference type="InterPro" id="IPR008949">
    <property type="entry name" value="Isoprenoid_synthase_dom_sf"/>
</dbReference>
<dbReference type="Pfam" id="PF01397">
    <property type="entry name" value="Terpene_synth"/>
    <property type="match status" value="1"/>
</dbReference>
<proteinExistence type="predicted"/>
<dbReference type="InterPro" id="IPR050148">
    <property type="entry name" value="Terpene_synthase-like"/>
</dbReference>
<dbReference type="SFLD" id="SFLDG01019">
    <property type="entry name" value="Terpene_Cyclase_Like_1_C_Termi"/>
    <property type="match status" value="1"/>
</dbReference>
<dbReference type="Proteomes" id="UP001497516">
    <property type="component" value="Chromosome 6"/>
</dbReference>
<dbReference type="InterPro" id="IPR008930">
    <property type="entry name" value="Terpenoid_cyclase/PrenylTrfase"/>
</dbReference>
<evidence type="ECO:0000259" key="5">
    <source>
        <dbReference type="Pfam" id="PF01397"/>
    </source>
</evidence>
<dbReference type="InterPro" id="IPR034741">
    <property type="entry name" value="Terpene_cyclase-like_1_C"/>
</dbReference>
<evidence type="ECO:0000256" key="1">
    <source>
        <dbReference type="ARBA" id="ARBA00001946"/>
    </source>
</evidence>
<evidence type="ECO:0000256" key="2">
    <source>
        <dbReference type="ARBA" id="ARBA00022723"/>
    </source>
</evidence>
<evidence type="ECO:0000259" key="6">
    <source>
        <dbReference type="Pfam" id="PF03936"/>
    </source>
</evidence>
<dbReference type="InterPro" id="IPR001906">
    <property type="entry name" value="Terpene_synth_N"/>
</dbReference>
<dbReference type="CDD" id="cd00684">
    <property type="entry name" value="Terpene_cyclase_plant_C1"/>
    <property type="match status" value="1"/>
</dbReference>
<keyword evidence="4" id="KW-0175">Coiled coil</keyword>
<dbReference type="SFLD" id="SFLDS00005">
    <property type="entry name" value="Isoprenoid_Synthase_Type_I"/>
    <property type="match status" value="1"/>
</dbReference>
<dbReference type="SUPFAM" id="SSF48576">
    <property type="entry name" value="Terpenoid synthases"/>
    <property type="match status" value="1"/>
</dbReference>